<dbReference type="PROSITE" id="PS50878">
    <property type="entry name" value="RT_POL"/>
    <property type="match status" value="1"/>
</dbReference>
<dbReference type="SUPFAM" id="SSF53098">
    <property type="entry name" value="Ribonuclease H-like"/>
    <property type="match status" value="1"/>
</dbReference>
<dbReference type="GO" id="GO:0005509">
    <property type="term" value="F:calcium ion binding"/>
    <property type="evidence" value="ECO:0007669"/>
    <property type="project" value="InterPro"/>
</dbReference>
<dbReference type="InterPro" id="IPR026960">
    <property type="entry name" value="RVT-Znf"/>
</dbReference>
<dbReference type="InterPro" id="IPR044674">
    <property type="entry name" value="EDEM1/2/3"/>
</dbReference>
<dbReference type="Proteomes" id="UP000467841">
    <property type="component" value="Unassembled WGS sequence"/>
</dbReference>
<dbReference type="EC" id="3.2.1.-" evidence="8"/>
<evidence type="ECO:0000256" key="9">
    <source>
        <dbReference type="SAM" id="MobiDB-lite"/>
    </source>
</evidence>
<dbReference type="InterPro" id="IPR001382">
    <property type="entry name" value="Glyco_hydro_47"/>
</dbReference>
<evidence type="ECO:0000256" key="2">
    <source>
        <dbReference type="ARBA" id="ARBA00004606"/>
    </source>
</evidence>
<dbReference type="InterPro" id="IPR036397">
    <property type="entry name" value="RNaseH_sf"/>
</dbReference>
<reference evidence="11" key="1">
    <citation type="submission" date="2020-01" db="EMBL/GenBank/DDBJ databases">
        <authorList>
            <person name="Mishra B."/>
        </authorList>
    </citation>
    <scope>NUCLEOTIDE SEQUENCE [LARGE SCALE GENOMIC DNA]</scope>
</reference>
<dbReference type="SUPFAM" id="SSF48225">
    <property type="entry name" value="Seven-hairpin glycosidases"/>
    <property type="match status" value="1"/>
</dbReference>
<comment type="caution">
    <text evidence="11">The sequence shown here is derived from an EMBL/GenBank/DDBJ whole genome shotgun (WGS) entry which is preliminary data.</text>
</comment>
<evidence type="ECO:0000256" key="4">
    <source>
        <dbReference type="ARBA" id="ARBA00022824"/>
    </source>
</evidence>
<organism evidence="11 12">
    <name type="scientific">Microthlaspi erraticum</name>
    <dbReference type="NCBI Taxonomy" id="1685480"/>
    <lineage>
        <taxon>Eukaryota</taxon>
        <taxon>Viridiplantae</taxon>
        <taxon>Streptophyta</taxon>
        <taxon>Embryophyta</taxon>
        <taxon>Tracheophyta</taxon>
        <taxon>Spermatophyta</taxon>
        <taxon>Magnoliopsida</taxon>
        <taxon>eudicotyledons</taxon>
        <taxon>Gunneridae</taxon>
        <taxon>Pentapetalae</taxon>
        <taxon>rosids</taxon>
        <taxon>malvids</taxon>
        <taxon>Brassicales</taxon>
        <taxon>Brassicaceae</taxon>
        <taxon>Coluteocarpeae</taxon>
        <taxon>Microthlaspi</taxon>
    </lineage>
</organism>
<feature type="active site" evidence="6">
    <location>
        <position position="1150"/>
    </location>
</feature>
<evidence type="ECO:0000256" key="1">
    <source>
        <dbReference type="ARBA" id="ARBA00004240"/>
    </source>
</evidence>
<name>A0A6D2I4Q1_9BRAS</name>
<keyword evidence="7" id="KW-0106">Calcium</keyword>
<protein>
    <recommendedName>
        <fullName evidence="8">alpha-1,2-Mannosidase</fullName>
        <ecNumber evidence="8">3.2.1.-</ecNumber>
    </recommendedName>
</protein>
<dbReference type="InterPro" id="IPR044730">
    <property type="entry name" value="RNase_H-like_dom_plant"/>
</dbReference>
<comment type="subcellular location">
    <subcellularLocation>
        <location evidence="1">Endoplasmic reticulum</location>
    </subcellularLocation>
    <subcellularLocation>
        <location evidence="2">Membrane</location>
        <topology evidence="2">Single-pass type II membrane protein</topology>
    </subcellularLocation>
</comment>
<dbReference type="InterPro" id="IPR012337">
    <property type="entry name" value="RNaseH-like_sf"/>
</dbReference>
<dbReference type="GO" id="GO:0005975">
    <property type="term" value="P:carbohydrate metabolic process"/>
    <property type="evidence" value="ECO:0007669"/>
    <property type="project" value="InterPro"/>
</dbReference>
<keyword evidence="12" id="KW-1185">Reference proteome</keyword>
<evidence type="ECO:0000256" key="3">
    <source>
        <dbReference type="ARBA" id="ARBA00007658"/>
    </source>
</evidence>
<gene>
    <name evidence="11" type="ORF">MERR_LOCUS11847</name>
</gene>
<keyword evidence="8" id="KW-0326">Glycosidase</keyword>
<dbReference type="Gene3D" id="1.50.10.10">
    <property type="match status" value="1"/>
</dbReference>
<evidence type="ECO:0000313" key="12">
    <source>
        <dbReference type="Proteomes" id="UP000467841"/>
    </source>
</evidence>
<dbReference type="GO" id="GO:0003676">
    <property type="term" value="F:nucleic acid binding"/>
    <property type="evidence" value="ECO:0007669"/>
    <property type="project" value="InterPro"/>
</dbReference>
<evidence type="ECO:0000313" key="11">
    <source>
        <dbReference type="EMBL" id="CAA7024612.1"/>
    </source>
</evidence>
<dbReference type="OrthoDB" id="8118055at2759"/>
<feature type="region of interest" description="Disordered" evidence="9">
    <location>
        <begin position="1464"/>
        <end position="1516"/>
    </location>
</feature>
<evidence type="ECO:0000256" key="7">
    <source>
        <dbReference type="PIRSR" id="PIRSR601382-2"/>
    </source>
</evidence>
<dbReference type="CDD" id="cd01650">
    <property type="entry name" value="RT_nLTR_like"/>
    <property type="match status" value="1"/>
</dbReference>
<evidence type="ECO:0000256" key="5">
    <source>
        <dbReference type="ARBA" id="ARBA00023180"/>
    </source>
</evidence>
<dbReference type="Gene3D" id="3.30.420.10">
    <property type="entry name" value="Ribonuclease H-like superfamily/Ribonuclease H"/>
    <property type="match status" value="1"/>
</dbReference>
<dbReference type="PRINTS" id="PR00747">
    <property type="entry name" value="GLYHDRLASE47"/>
</dbReference>
<dbReference type="GO" id="GO:1904380">
    <property type="term" value="P:endoplasmic reticulum mannose trimming"/>
    <property type="evidence" value="ECO:0007669"/>
    <property type="project" value="InterPro"/>
</dbReference>
<feature type="domain" description="Reverse transcriptase" evidence="10">
    <location>
        <begin position="118"/>
        <end position="399"/>
    </location>
</feature>
<dbReference type="SUPFAM" id="SSF56672">
    <property type="entry name" value="DNA/RNA polymerases"/>
    <property type="match status" value="1"/>
</dbReference>
<dbReference type="InterPro" id="IPR000477">
    <property type="entry name" value="RT_dom"/>
</dbReference>
<feature type="compositionally biased region" description="Polar residues" evidence="9">
    <location>
        <begin position="1478"/>
        <end position="1500"/>
    </location>
</feature>
<dbReference type="FunFam" id="1.50.10.10:FF:000015">
    <property type="entry name" value="alpha-1,2-Mannosidase"/>
    <property type="match status" value="1"/>
</dbReference>
<evidence type="ECO:0000256" key="6">
    <source>
        <dbReference type="PIRSR" id="PIRSR601382-1"/>
    </source>
</evidence>
<dbReference type="Pfam" id="PF01532">
    <property type="entry name" value="Glyco_hydro_47"/>
    <property type="match status" value="1"/>
</dbReference>
<feature type="binding site" evidence="7">
    <location>
        <position position="1354"/>
    </location>
    <ligand>
        <name>Ca(2+)</name>
        <dbReference type="ChEBI" id="CHEBI:29108"/>
    </ligand>
</feature>
<dbReference type="PANTHER" id="PTHR45679:SF6">
    <property type="entry name" value="ER DEGRADATION-ENHANCING ALPHA-MANNOSIDASE-LIKE PROTEIN 2"/>
    <property type="match status" value="1"/>
</dbReference>
<comment type="similarity">
    <text evidence="3 8">Belongs to the glycosyl hydrolase 47 family.</text>
</comment>
<accession>A0A6D2I4Q1</accession>
<keyword evidence="4" id="KW-0256">Endoplasmic reticulum</keyword>
<dbReference type="InterPro" id="IPR043502">
    <property type="entry name" value="DNA/RNA_pol_sf"/>
</dbReference>
<dbReference type="InterPro" id="IPR036026">
    <property type="entry name" value="Seven-hairpin_glycosidases"/>
</dbReference>
<dbReference type="InterPro" id="IPR012341">
    <property type="entry name" value="6hp_glycosidase-like_sf"/>
</dbReference>
<evidence type="ECO:0000256" key="8">
    <source>
        <dbReference type="RuleBase" id="RU361193"/>
    </source>
</evidence>
<dbReference type="GO" id="GO:0044322">
    <property type="term" value="C:endoplasmic reticulum quality control compartment"/>
    <property type="evidence" value="ECO:0007669"/>
    <property type="project" value="GOC"/>
</dbReference>
<dbReference type="PANTHER" id="PTHR45679">
    <property type="entry name" value="ER DEGRADATION-ENHANCING ALPHA-MANNOSIDASE-LIKE PROTEIN 2"/>
    <property type="match status" value="1"/>
</dbReference>
<proteinExistence type="inferred from homology"/>
<dbReference type="GO" id="GO:0016020">
    <property type="term" value="C:membrane"/>
    <property type="evidence" value="ECO:0007669"/>
    <property type="project" value="UniProtKB-SubCell"/>
</dbReference>
<feature type="active site" evidence="6">
    <location>
        <position position="1264"/>
    </location>
</feature>
<sequence>MTTVVRRRRNRIEALQDNEGRWMTQTEELEKHAIGYYRRLYSMEDVDEIAEKIQVEGFAQLTQEELTGLNRPFGAEEVEKSVRSIGRYKAPGPDGYQPVFYQENWNMVGDSVSRFVLEFFRSGVLPPKTNDAIVVLIAKVLKPEKITQFRPISLCNVLFKTITKTMVMRLKKVMAKLIGPAQSSFIPGRLSTDNIVLVQEAVHSMRRKKGRKGWMLLKLDLEKAYDRIRWDFLEDTLRVARLPESWIGWVMQCVTGPEMSILWNCERTEAFRPKRGLRQGDPLSPYLFVLCMERLCYLIEIAIAEKKWKPIQLSRGGPQLSHVYFADDLILFAEALVAQVRVIRRILEQFCAASGLKVSLEKSKIYFSENVSRDMGRLISEESGIGATRDLGKYLGMPVLQKRINKDTFGEVLEKVSSFESISDAKFCWTNYTDELPDLIKPREVLCGETLQNEGNNISSPGIRCFDPKGKEAWVFVLRSKYKVKDIRDGSWWKTAGNWSSTWRSVLKGMRDVVAVDEIPPNLVEAKARDLWQNGSGWRQNEITPYISEETRLQLMSVVVDEYTGGRDRMSWGHILDGEFSVKSAYTFLTRDITPGPSMNALFTRVWQVIASERTRVFLWLVARQVIMTNMERQRRHLSDTGICQVCKGGEETILHVLRDCPAMSGIWNRIVPAAKKREFFTTPLLGWLYENLGLHTEMGGYTWSTIFAIATWWGWKWRCWNVFGNTGKCRDRVKFVRDLAKEAADAHSKARVNPPARARVERQISWKPPMHGWFKVNTDGASRGNPGRTTVGGVIRDETGAWCCGFALNIGICSAPLAELWGYTTACIWPGKCGGGGGFGVRVTHVYREANRVADGLANHAFSLPFGFYSFPSPSSEVLSLVSEDVNGSSRARWLLYAILISLTFSGFVLDDGVVAEGVKPDEAKQLRDEVREMFYHAFDGYMNNAFPLDELKPLSCQGEDTLGGYALTLIDSLDTLALLGDRERFTSSVEWLGKNLQFNINKTVSVFETTIRVLGGLLSAHLIASDYATGMRIPSYDSELLVLAEDLTRRMLPAFDTPTGIPYGSVNLMYGVDKDESKITSTAGGGTLTLEFGVLSRLTNDPVFEQVAKNSVRGLWARRSSLGLVGAHINVFTGEWTQKDAGIGTSIDSFYEYLLKAYILFGDEEFLYIFQEAYGSAMQHLHKDPWYVEVNMDSGAIVWPVFNSLQAFWPGLQVLAGDVDPAIRTHTAFFSVWKRYGFTPEGFNLATLSVQYGQKSYPLRPELIESTYWLYKATRDPKYLDAGREFVSSLQYGAKCPCGYCHITDVELHKQEDHMESFFLAETVKYLWLLFDLAVNSDNLVDNGPYKYIFSTEGHLLPLTPQISLAREHCSYFGGYCPRNATKPEQEEDDRVPGIEVGTHSNIYPYHESFPVTGLIKGLCPGLTHGQKYGLSYGLPEKTEREDVNRAKPVITSRSVVVVSDQTVEKRPQVGEDGGFTSQSEPIMSISGGSSNEQTGQELTLLESETDDQRLYSS</sequence>
<evidence type="ECO:0000259" key="10">
    <source>
        <dbReference type="PROSITE" id="PS50878"/>
    </source>
</evidence>
<dbReference type="EMBL" id="CACVBM020000899">
    <property type="protein sequence ID" value="CAA7024612.1"/>
    <property type="molecule type" value="Genomic_DNA"/>
</dbReference>
<comment type="cofactor">
    <cofactor evidence="7">
        <name>Ca(2+)</name>
        <dbReference type="ChEBI" id="CHEBI:29108"/>
    </cofactor>
</comment>
<keyword evidence="7" id="KW-0479">Metal-binding</keyword>
<dbReference type="GO" id="GO:0004571">
    <property type="term" value="F:mannosyl-oligosaccharide 1,2-alpha-mannosidase activity"/>
    <property type="evidence" value="ECO:0007669"/>
    <property type="project" value="InterPro"/>
</dbReference>
<feature type="active site" description="Proton donor" evidence="6">
    <location>
        <position position="1243"/>
    </location>
</feature>
<keyword evidence="5" id="KW-0325">Glycoprotein</keyword>
<dbReference type="Pfam" id="PF13966">
    <property type="entry name" value="zf-RVT"/>
    <property type="match status" value="1"/>
</dbReference>
<feature type="active site" description="Proton donor" evidence="6">
    <location>
        <position position="1010"/>
    </location>
</feature>
<dbReference type="Pfam" id="PF00078">
    <property type="entry name" value="RVT_1"/>
    <property type="match status" value="1"/>
</dbReference>
<keyword evidence="8" id="KW-0378">Hydrolase</keyword>
<dbReference type="CDD" id="cd06222">
    <property type="entry name" value="RNase_H_like"/>
    <property type="match status" value="1"/>
</dbReference>